<dbReference type="CDD" id="cd05828">
    <property type="entry name" value="Sortase_D_1"/>
    <property type="match status" value="1"/>
</dbReference>
<keyword evidence="1 3" id="KW-0378">Hydrolase</keyword>
<dbReference type="GO" id="GO:0016787">
    <property type="term" value="F:hydrolase activity"/>
    <property type="evidence" value="ECO:0007669"/>
    <property type="project" value="UniProtKB-KW"/>
</dbReference>
<dbReference type="Proteomes" id="UP001249020">
    <property type="component" value="Unassembled WGS sequence"/>
</dbReference>
<dbReference type="NCBIfam" id="TIGR01076">
    <property type="entry name" value="sortase_fam"/>
    <property type="match status" value="1"/>
</dbReference>
<gene>
    <name evidence="3" type="ORF">RM544_17355</name>
</gene>
<reference evidence="3 4" key="1">
    <citation type="submission" date="2023-09" db="EMBL/GenBank/DDBJ databases">
        <authorList>
            <person name="Rey-Velasco X."/>
        </authorList>
    </citation>
    <scope>NUCLEOTIDE SEQUENCE [LARGE SCALE GENOMIC DNA]</scope>
    <source>
        <strain evidence="3 4">W409</strain>
    </source>
</reference>
<keyword evidence="2" id="KW-0812">Transmembrane</keyword>
<dbReference type="Gene3D" id="2.40.260.10">
    <property type="entry name" value="Sortase"/>
    <property type="match status" value="1"/>
</dbReference>
<feature type="transmembrane region" description="Helical" evidence="2">
    <location>
        <begin position="20"/>
        <end position="39"/>
    </location>
</feature>
<evidence type="ECO:0000313" key="3">
    <source>
        <dbReference type="EMBL" id="MDT0584320.1"/>
    </source>
</evidence>
<evidence type="ECO:0000256" key="2">
    <source>
        <dbReference type="SAM" id="Phobius"/>
    </source>
</evidence>
<keyword evidence="2" id="KW-0472">Membrane</keyword>
<accession>A0AAW8R8R2</accession>
<evidence type="ECO:0000256" key="1">
    <source>
        <dbReference type="ARBA" id="ARBA00022801"/>
    </source>
</evidence>
<dbReference type="InterPro" id="IPR023365">
    <property type="entry name" value="Sortase_dom-sf"/>
</dbReference>
<keyword evidence="4" id="KW-1185">Reference proteome</keyword>
<dbReference type="InterPro" id="IPR005754">
    <property type="entry name" value="Sortase"/>
</dbReference>
<dbReference type="InterPro" id="IPR041999">
    <property type="entry name" value="Sortase_D_1"/>
</dbReference>
<proteinExistence type="predicted"/>
<sequence length="202" mass="22876">MCTKNGIQHFFQQVITLETVLVYILFGTAIFLLFDGFYIKAKAKYAQYLIASSWHHYAQTGEQQKPWPWADTYPIGELTMQNESHYILSGASGRNLAFGPTHLLNTSELGAPGNAAIAGHRDTHFDTLKKAELGDLVYLTSRQQEHIVKQVYRVTDIRIVDQYNLDVLAPTPQSSITLITCYPFDSIEPNPTQRYVVHAQKI</sequence>
<dbReference type="RefSeq" id="WP_311363092.1">
    <property type="nucleotide sequence ID" value="NZ_JAVRIE010000010.1"/>
</dbReference>
<dbReference type="EC" id="3.4.22.-" evidence="3"/>
<keyword evidence="2" id="KW-1133">Transmembrane helix</keyword>
<dbReference type="Pfam" id="PF04203">
    <property type="entry name" value="Sortase"/>
    <property type="match status" value="1"/>
</dbReference>
<comment type="caution">
    <text evidence="3">The sequence shown here is derived from an EMBL/GenBank/DDBJ whole genome shotgun (WGS) entry which is preliminary data.</text>
</comment>
<dbReference type="NCBIfam" id="TIGR03784">
    <property type="entry name" value="marine_sortase"/>
    <property type="match status" value="1"/>
</dbReference>
<name>A0AAW8R8R2_9ALTE</name>
<protein>
    <submittedName>
        <fullName evidence="3">Class GN sortase</fullName>
        <ecNumber evidence="3">3.4.22.-</ecNumber>
    </submittedName>
</protein>
<dbReference type="InterPro" id="IPR022445">
    <property type="entry name" value="Sortase_proteobact_type"/>
</dbReference>
<dbReference type="AlphaFoldDB" id="A0AAW8R8R2"/>
<evidence type="ECO:0000313" key="4">
    <source>
        <dbReference type="Proteomes" id="UP001249020"/>
    </source>
</evidence>
<dbReference type="EMBL" id="JAVRIE010000010">
    <property type="protein sequence ID" value="MDT0584320.1"/>
    <property type="molecule type" value="Genomic_DNA"/>
</dbReference>
<organism evidence="3 4">
    <name type="scientific">Brumicola blandensis</name>
    <dbReference type="NCBI Taxonomy" id="3075611"/>
    <lineage>
        <taxon>Bacteria</taxon>
        <taxon>Pseudomonadati</taxon>
        <taxon>Pseudomonadota</taxon>
        <taxon>Gammaproteobacteria</taxon>
        <taxon>Alteromonadales</taxon>
        <taxon>Alteromonadaceae</taxon>
        <taxon>Brumicola</taxon>
    </lineage>
</organism>
<dbReference type="SUPFAM" id="SSF63817">
    <property type="entry name" value="Sortase"/>
    <property type="match status" value="1"/>
</dbReference>